<evidence type="ECO:0000313" key="2">
    <source>
        <dbReference type="Proteomes" id="UP000316008"/>
    </source>
</evidence>
<dbReference type="SUPFAM" id="SSF82171">
    <property type="entry name" value="DPP6 N-terminal domain-like"/>
    <property type="match status" value="1"/>
</dbReference>
<protein>
    <recommendedName>
        <fullName evidence="3">DUF5050 domain-containing protein</fullName>
    </recommendedName>
</protein>
<dbReference type="Proteomes" id="UP000316008">
    <property type="component" value="Unassembled WGS sequence"/>
</dbReference>
<accession>A0A556MQU0</accession>
<dbReference type="Gene3D" id="2.120.10.30">
    <property type="entry name" value="TolB, C-terminal domain"/>
    <property type="match status" value="2"/>
</dbReference>
<comment type="caution">
    <text evidence="1">The sequence shown here is derived from an EMBL/GenBank/DDBJ whole genome shotgun (WGS) entry which is preliminary data.</text>
</comment>
<evidence type="ECO:0008006" key="3">
    <source>
        <dbReference type="Google" id="ProtNLM"/>
    </source>
</evidence>
<dbReference type="EMBL" id="VLPL01000005">
    <property type="protein sequence ID" value="TSJ42321.1"/>
    <property type="molecule type" value="Genomic_DNA"/>
</dbReference>
<dbReference type="PROSITE" id="PS51257">
    <property type="entry name" value="PROKAR_LIPOPROTEIN"/>
    <property type="match status" value="1"/>
</dbReference>
<dbReference type="OrthoDB" id="8432779at2"/>
<dbReference type="AlphaFoldDB" id="A0A556MQU0"/>
<name>A0A556MQU0_9FLAO</name>
<sequence length="365" mass="40510">MKATTIFPVLFCVSLILGACKKKPVDPNNSGTDYASMEVYKDNAMGVIYNQATNSVAYNKPDADGTYKIYISNYDGTGEVQLTYPGWASNRHQWAEEWDPTGQYLYCYIEKTDYATESDHTRIPDDAIPGYGAYTDLWIIKRDGSQAWQMTNFPNDYNHGIIHGAISNDGTMFAWTERIQAPVFLDLNLAAGAYVFKVADVSWNQGPVFSNVRTYQPGNELAGGEVESISPSKTDILIYSTFESHNLVATPIYRIDLASGNTSKLTEESFSQAPTYTPNGQQIVYMTGAYCDIFPGQLQGADWWIMDANGGNKKRLTYMNLKNHPQCVNSYRLAGSLSFVNDSTFIGGVMTQSLGLTGYSALVRF</sequence>
<dbReference type="InterPro" id="IPR011042">
    <property type="entry name" value="6-blade_b-propeller_TolB-like"/>
</dbReference>
<evidence type="ECO:0000313" key="1">
    <source>
        <dbReference type="EMBL" id="TSJ42321.1"/>
    </source>
</evidence>
<gene>
    <name evidence="1" type="ORF">FO442_11170</name>
</gene>
<reference evidence="1 2" key="1">
    <citation type="submission" date="2019-07" db="EMBL/GenBank/DDBJ databases">
        <authorList>
            <person name="Huq M.A."/>
        </authorList>
    </citation>
    <scope>NUCLEOTIDE SEQUENCE [LARGE SCALE GENOMIC DNA]</scope>
    <source>
        <strain evidence="1 2">MAH-3</strain>
    </source>
</reference>
<organism evidence="1 2">
    <name type="scientific">Fluviicola chungangensis</name>
    <dbReference type="NCBI Taxonomy" id="2597671"/>
    <lineage>
        <taxon>Bacteria</taxon>
        <taxon>Pseudomonadati</taxon>
        <taxon>Bacteroidota</taxon>
        <taxon>Flavobacteriia</taxon>
        <taxon>Flavobacteriales</taxon>
        <taxon>Crocinitomicaceae</taxon>
        <taxon>Fluviicola</taxon>
    </lineage>
</organism>
<keyword evidence="2" id="KW-1185">Reference proteome</keyword>
<proteinExistence type="predicted"/>
<dbReference type="RefSeq" id="WP_144333276.1">
    <property type="nucleotide sequence ID" value="NZ_VLPL01000005.1"/>
</dbReference>